<dbReference type="AlphaFoldDB" id="A0A840L847"/>
<dbReference type="SMART" id="SM00387">
    <property type="entry name" value="HATPase_c"/>
    <property type="match status" value="1"/>
</dbReference>
<dbReference type="PANTHER" id="PTHR43065">
    <property type="entry name" value="SENSOR HISTIDINE KINASE"/>
    <property type="match status" value="1"/>
</dbReference>
<keyword evidence="2" id="KW-0418">Kinase</keyword>
<protein>
    <submittedName>
        <fullName evidence="2">Signal transduction histidine kinase</fullName>
    </submittedName>
</protein>
<comment type="caution">
    <text evidence="2">The sequence shown here is derived from an EMBL/GenBank/DDBJ whole genome shotgun (WGS) entry which is preliminary data.</text>
</comment>
<dbReference type="PROSITE" id="PS50109">
    <property type="entry name" value="HIS_KIN"/>
    <property type="match status" value="1"/>
</dbReference>
<organism evidence="2 3">
    <name type="scientific">Roseateles oligotrophus</name>
    <dbReference type="NCBI Taxonomy" id="1769250"/>
    <lineage>
        <taxon>Bacteria</taxon>
        <taxon>Pseudomonadati</taxon>
        <taxon>Pseudomonadota</taxon>
        <taxon>Betaproteobacteria</taxon>
        <taxon>Burkholderiales</taxon>
        <taxon>Sphaerotilaceae</taxon>
        <taxon>Roseateles</taxon>
    </lineage>
</organism>
<feature type="domain" description="Histidine kinase" evidence="1">
    <location>
        <begin position="397"/>
        <end position="624"/>
    </location>
</feature>
<dbReference type="InterPro" id="IPR005467">
    <property type="entry name" value="His_kinase_dom"/>
</dbReference>
<keyword evidence="3" id="KW-1185">Reference proteome</keyword>
<keyword evidence="2" id="KW-0808">Transferase</keyword>
<dbReference type="Proteomes" id="UP000562027">
    <property type="component" value="Unassembled WGS sequence"/>
</dbReference>
<name>A0A840L847_9BURK</name>
<dbReference type="PANTHER" id="PTHR43065:SF42">
    <property type="entry name" value="TWO-COMPONENT SENSOR PPRA"/>
    <property type="match status" value="1"/>
</dbReference>
<sequence>MELSLALNPDTLAALWARVDHEATLLLTLPPMRLPEPDELQTPAAMEYQLLRAVMMTALWMSDDAPALLQRLLPQQDLLASPDRRAELHYLLCIWLLNQDRNDEAADHIAALALIHHKSPSSFNEACLCLTQARLEFIRGEVEQAQLHADRGLACLEQAGVHRYVPNVCTTLYRLAEHDGRYADSRHSMQYAVAAARQAGNPVTTCNALTGLVECLTRDDELTAAQQAVDEAYGLLEQLAPLPGDAARILAAEIMAADAFLKEKQAQAEEGMRLLGASARVYIDSVKRRHQAARRLQQLSDMQIRAGHLLPARESLREAYELKLQEIQGIHSLSLEVKIERLQRQHAEAAAEQARTHASVLERSNMALQESLALQREMQQELIEQSRLGSLGAMLAGMAHEMNTPLGNALTTLGAVVQLPKALNEQMARGQLTRSLLTQTLETIIANGELALRNLQRMAALMADYSSLELPLPAAAPQPVPLATAIVPAWEEALGQRPDIHLRLEESLPLQVQKNAFDQILVQLFSNIARHAYPPGTGGSVHLSSGEKDGRGWLRVDDQGPGIPEALLPHVFDPYVSSTFGQGRNGLGLFQAQAVAWRQLKGRLMVRNLDGGGCRFELQWLLPPRHEAALNPDADVNKG</sequence>
<dbReference type="Gene3D" id="1.25.40.10">
    <property type="entry name" value="Tetratricopeptide repeat domain"/>
    <property type="match status" value="1"/>
</dbReference>
<dbReference type="RefSeq" id="WP_184297697.1">
    <property type="nucleotide sequence ID" value="NZ_JACHLP010000002.1"/>
</dbReference>
<dbReference type="Gene3D" id="1.10.287.130">
    <property type="match status" value="1"/>
</dbReference>
<dbReference type="SUPFAM" id="SSF55874">
    <property type="entry name" value="ATPase domain of HSP90 chaperone/DNA topoisomerase II/histidine kinase"/>
    <property type="match status" value="1"/>
</dbReference>
<dbReference type="InterPro" id="IPR036890">
    <property type="entry name" value="HATPase_C_sf"/>
</dbReference>
<dbReference type="SUPFAM" id="SSF48452">
    <property type="entry name" value="TPR-like"/>
    <property type="match status" value="1"/>
</dbReference>
<accession>A0A840L847</accession>
<reference evidence="2 3" key="1">
    <citation type="submission" date="2020-08" db="EMBL/GenBank/DDBJ databases">
        <title>Functional genomics of gut bacteria from endangered species of beetles.</title>
        <authorList>
            <person name="Carlos-Shanley C."/>
        </authorList>
    </citation>
    <scope>NUCLEOTIDE SEQUENCE [LARGE SCALE GENOMIC DNA]</scope>
    <source>
        <strain evidence="2 3">S00239</strain>
    </source>
</reference>
<proteinExistence type="predicted"/>
<dbReference type="EMBL" id="JACHLP010000002">
    <property type="protein sequence ID" value="MBB4842943.1"/>
    <property type="molecule type" value="Genomic_DNA"/>
</dbReference>
<evidence type="ECO:0000313" key="3">
    <source>
        <dbReference type="Proteomes" id="UP000562027"/>
    </source>
</evidence>
<gene>
    <name evidence="2" type="ORF">HNP55_001458</name>
</gene>
<dbReference type="GO" id="GO:0016301">
    <property type="term" value="F:kinase activity"/>
    <property type="evidence" value="ECO:0007669"/>
    <property type="project" value="UniProtKB-KW"/>
</dbReference>
<dbReference type="Pfam" id="PF02518">
    <property type="entry name" value="HATPase_c"/>
    <property type="match status" value="1"/>
</dbReference>
<dbReference type="InterPro" id="IPR011990">
    <property type="entry name" value="TPR-like_helical_dom_sf"/>
</dbReference>
<evidence type="ECO:0000313" key="2">
    <source>
        <dbReference type="EMBL" id="MBB4842943.1"/>
    </source>
</evidence>
<evidence type="ECO:0000259" key="1">
    <source>
        <dbReference type="PROSITE" id="PS50109"/>
    </source>
</evidence>
<dbReference type="Gene3D" id="3.30.565.10">
    <property type="entry name" value="Histidine kinase-like ATPase, C-terminal domain"/>
    <property type="match status" value="1"/>
</dbReference>
<dbReference type="InterPro" id="IPR003594">
    <property type="entry name" value="HATPase_dom"/>
</dbReference>